<proteinExistence type="predicted"/>
<dbReference type="AlphaFoldDB" id="A0A5B7FTK0"/>
<keyword evidence="2" id="KW-1185">Reference proteome</keyword>
<sequence>MNYRSVRYVSDRMGVSCPPPRPTLAPRGDRETPTAAACELRFSRKSSMLSVISGAVGMRGGCGDNLFASLPLLLD</sequence>
<reference evidence="1 2" key="1">
    <citation type="submission" date="2019-05" db="EMBL/GenBank/DDBJ databases">
        <title>Another draft genome of Portunus trituberculatus and its Hox gene families provides insights of decapod evolution.</title>
        <authorList>
            <person name="Jeong J.-H."/>
            <person name="Song I."/>
            <person name="Kim S."/>
            <person name="Choi T."/>
            <person name="Kim D."/>
            <person name="Ryu S."/>
            <person name="Kim W."/>
        </authorList>
    </citation>
    <scope>NUCLEOTIDE SEQUENCE [LARGE SCALE GENOMIC DNA]</scope>
    <source>
        <tissue evidence="1">Muscle</tissue>
    </source>
</reference>
<name>A0A5B7FTK0_PORTR</name>
<protein>
    <submittedName>
        <fullName evidence="1">Uncharacterized protein</fullName>
    </submittedName>
</protein>
<gene>
    <name evidence="1" type="ORF">E2C01_042641</name>
</gene>
<accession>A0A5B7FTK0</accession>
<comment type="caution">
    <text evidence="1">The sequence shown here is derived from an EMBL/GenBank/DDBJ whole genome shotgun (WGS) entry which is preliminary data.</text>
</comment>
<dbReference type="Proteomes" id="UP000324222">
    <property type="component" value="Unassembled WGS sequence"/>
</dbReference>
<dbReference type="EMBL" id="VSRR010008513">
    <property type="protein sequence ID" value="MPC48856.1"/>
    <property type="molecule type" value="Genomic_DNA"/>
</dbReference>
<organism evidence="1 2">
    <name type="scientific">Portunus trituberculatus</name>
    <name type="common">Swimming crab</name>
    <name type="synonym">Neptunus trituberculatus</name>
    <dbReference type="NCBI Taxonomy" id="210409"/>
    <lineage>
        <taxon>Eukaryota</taxon>
        <taxon>Metazoa</taxon>
        <taxon>Ecdysozoa</taxon>
        <taxon>Arthropoda</taxon>
        <taxon>Crustacea</taxon>
        <taxon>Multicrustacea</taxon>
        <taxon>Malacostraca</taxon>
        <taxon>Eumalacostraca</taxon>
        <taxon>Eucarida</taxon>
        <taxon>Decapoda</taxon>
        <taxon>Pleocyemata</taxon>
        <taxon>Brachyura</taxon>
        <taxon>Eubrachyura</taxon>
        <taxon>Portunoidea</taxon>
        <taxon>Portunidae</taxon>
        <taxon>Portuninae</taxon>
        <taxon>Portunus</taxon>
    </lineage>
</organism>
<evidence type="ECO:0000313" key="2">
    <source>
        <dbReference type="Proteomes" id="UP000324222"/>
    </source>
</evidence>
<evidence type="ECO:0000313" key="1">
    <source>
        <dbReference type="EMBL" id="MPC48856.1"/>
    </source>
</evidence>